<dbReference type="EMBL" id="CM037153">
    <property type="protein sequence ID" value="KAH7858338.1"/>
    <property type="molecule type" value="Genomic_DNA"/>
</dbReference>
<organism evidence="1 2">
    <name type="scientific">Vaccinium darrowii</name>
    <dbReference type="NCBI Taxonomy" id="229202"/>
    <lineage>
        <taxon>Eukaryota</taxon>
        <taxon>Viridiplantae</taxon>
        <taxon>Streptophyta</taxon>
        <taxon>Embryophyta</taxon>
        <taxon>Tracheophyta</taxon>
        <taxon>Spermatophyta</taxon>
        <taxon>Magnoliopsida</taxon>
        <taxon>eudicotyledons</taxon>
        <taxon>Gunneridae</taxon>
        <taxon>Pentapetalae</taxon>
        <taxon>asterids</taxon>
        <taxon>Ericales</taxon>
        <taxon>Ericaceae</taxon>
        <taxon>Vaccinioideae</taxon>
        <taxon>Vaccinieae</taxon>
        <taxon>Vaccinium</taxon>
    </lineage>
</organism>
<comment type="caution">
    <text evidence="1">The sequence shown here is derived from an EMBL/GenBank/DDBJ whole genome shotgun (WGS) entry which is preliminary data.</text>
</comment>
<sequence length="291" mass="32346">MAVVEYYYEKIYGIIESFSHVDKVHTTFFELFDDYNSGSCSSLEGISDGCGSSSGHSILGSSKQQTFDGFHEWYAKAHASSISAYNKSEMVQYLEERVFPNSDDFNILHWWQVNSAKFPTLASMARDILAIPATIVALEAAFSVGGRVIDETRASLLPDIVEALMTCNDWIESRNKRSSGWVQLLIVKVLELPKVLVFYLNNSLLGVSGSAITGPIGKECADLWLRIASAANVIVFSFLLGLEVQLWEYFVESTYVCQLASNFGSDSDLSYLCIMCCEYCDDISNDGCVFK</sequence>
<reference evidence="1 2" key="1">
    <citation type="journal article" date="2021" name="Hortic Res">
        <title>High-quality reference genome and annotation aids understanding of berry development for evergreen blueberry (Vaccinium darrowii).</title>
        <authorList>
            <person name="Yu J."/>
            <person name="Hulse-Kemp A.M."/>
            <person name="Babiker E."/>
            <person name="Staton M."/>
        </authorList>
    </citation>
    <scope>NUCLEOTIDE SEQUENCE [LARGE SCALE GENOMIC DNA]</scope>
    <source>
        <strain evidence="2">cv. NJ 8807/NJ 8810</strain>
        <tissue evidence="1">Young leaf</tissue>
    </source>
</reference>
<accession>A0ACB7YYG0</accession>
<protein>
    <submittedName>
        <fullName evidence="1">Uncharacterized protein</fullName>
    </submittedName>
</protein>
<name>A0ACB7YYG0_9ERIC</name>
<keyword evidence="2" id="KW-1185">Reference proteome</keyword>
<dbReference type="Proteomes" id="UP000828048">
    <property type="component" value="Chromosome 3"/>
</dbReference>
<evidence type="ECO:0000313" key="2">
    <source>
        <dbReference type="Proteomes" id="UP000828048"/>
    </source>
</evidence>
<gene>
    <name evidence="1" type="ORF">Vadar_022663</name>
</gene>
<evidence type="ECO:0000313" key="1">
    <source>
        <dbReference type="EMBL" id="KAH7858338.1"/>
    </source>
</evidence>
<proteinExistence type="predicted"/>